<name>A0A4Q8K1C6_9ARAC</name>
<organism evidence="2">
    <name type="scientific">Heteropoda jugulans</name>
    <dbReference type="NCBI Taxonomy" id="1358901"/>
    <lineage>
        <taxon>Eukaryota</taxon>
        <taxon>Metazoa</taxon>
        <taxon>Ecdysozoa</taxon>
        <taxon>Arthropoda</taxon>
        <taxon>Chelicerata</taxon>
        <taxon>Arachnida</taxon>
        <taxon>Araneae</taxon>
        <taxon>Araneomorphae</taxon>
        <taxon>Entelegynae</taxon>
        <taxon>Dionycha</taxon>
        <taxon>Sparassidae</taxon>
        <taxon>Heteropoda</taxon>
    </lineage>
</organism>
<evidence type="ECO:0000256" key="1">
    <source>
        <dbReference type="SAM" id="SignalP"/>
    </source>
</evidence>
<protein>
    <submittedName>
        <fullName evidence="2">U13-Sparatoxin-Hju1c_1</fullName>
    </submittedName>
</protein>
<keyword evidence="1" id="KW-0732">Signal</keyword>
<dbReference type="EMBL" id="HAHI01000039">
    <property type="protein sequence ID" value="SNX33048.1"/>
    <property type="molecule type" value="Transcribed_RNA"/>
</dbReference>
<reference evidence="2" key="1">
    <citation type="submission" date="2017-05" db="EMBL/GenBank/DDBJ databases">
        <authorList>
            <person name="QRISCLOUD D."/>
        </authorList>
    </citation>
    <scope>NUCLEOTIDE SEQUENCE</scope>
</reference>
<proteinExistence type="predicted"/>
<sequence length="110" mass="12708">MPRYILFSFCLIFFFSNNVQATIRGATDTSSGHCDLTEFNFGRVKVGKVAYENSRCELAICEEGAYTIRRCFPVPEYDSEHCEQFTKFGKDVSYPDCCPVIMCETLFRFF</sequence>
<feature type="chain" id="PRO_5020233838" evidence="1">
    <location>
        <begin position="22"/>
        <end position="110"/>
    </location>
</feature>
<feature type="signal peptide" evidence="1">
    <location>
        <begin position="1"/>
        <end position="21"/>
    </location>
</feature>
<reference evidence="2" key="2">
    <citation type="submission" date="2019-05" db="EMBL/GenBank/DDBJ databases">
        <title>Unravelling the molecular evolution of spider venoms.</title>
        <authorList>
            <person name="Pineda S."/>
        </authorList>
    </citation>
    <scope>NUCLEOTIDE SEQUENCE</scope>
</reference>
<evidence type="ECO:0000313" key="2">
    <source>
        <dbReference type="EMBL" id="SNX33048.1"/>
    </source>
</evidence>
<accession>A0A4Q8K1C6</accession>
<dbReference type="AlphaFoldDB" id="A0A4Q8K1C6"/>